<reference evidence="1 2" key="1">
    <citation type="submission" date="2019-06" db="EMBL/GenBank/DDBJ databases">
        <authorList>
            <person name="Broberg M."/>
        </authorList>
    </citation>
    <scope>NUCLEOTIDE SEQUENCE [LARGE SCALE GENOMIC DNA]</scope>
</reference>
<proteinExistence type="predicted"/>
<gene>
    <name evidence="1" type="ORF">CLO192961_LOCUS136586</name>
</gene>
<comment type="caution">
    <text evidence="1">The sequence shown here is derived from an EMBL/GenBank/DDBJ whole genome shotgun (WGS) entry which is preliminary data.</text>
</comment>
<accession>A0ABY6TZY3</accession>
<dbReference type="Proteomes" id="UP000766486">
    <property type="component" value="Unassembled WGS sequence"/>
</dbReference>
<evidence type="ECO:0000313" key="2">
    <source>
        <dbReference type="Proteomes" id="UP000766486"/>
    </source>
</evidence>
<organism evidence="1 2">
    <name type="scientific">Bionectria ochroleuca</name>
    <name type="common">Gliocladium roseum</name>
    <dbReference type="NCBI Taxonomy" id="29856"/>
    <lineage>
        <taxon>Eukaryota</taxon>
        <taxon>Fungi</taxon>
        <taxon>Dikarya</taxon>
        <taxon>Ascomycota</taxon>
        <taxon>Pezizomycotina</taxon>
        <taxon>Sordariomycetes</taxon>
        <taxon>Hypocreomycetidae</taxon>
        <taxon>Hypocreales</taxon>
        <taxon>Bionectriaceae</taxon>
        <taxon>Clonostachys</taxon>
    </lineage>
</organism>
<dbReference type="EMBL" id="CABFNS010000716">
    <property type="protein sequence ID" value="VUC24273.1"/>
    <property type="molecule type" value="Genomic_DNA"/>
</dbReference>
<sequence>MDLHDIDSILDRQGSTTLKFTTAQALMRSVRQSSNDVLYVEGVSAEDFANIEKLRGENLPFRLKNFSQAERLLIITVPTLCNERMHSTLYDYIKYEIAAMGLRYSWSNLNAATMRAENGGSVVEGDSAGVPTGPNGDAQRWPTLVIEGGYSQSINALVRQAKSWFIASQHQVKIVLLMKLNRSPPGEIIIEQWKELRSQGRPGATTTRGFDSLVPSRIQRITIQKTLPSADPWNSMSYRVSRGPLELEFADIFLRAPGPGEGNIVVGDQDLRELGAAVARLPP</sequence>
<name>A0ABY6TZY3_BIOOC</name>
<evidence type="ECO:0000313" key="1">
    <source>
        <dbReference type="EMBL" id="VUC24273.1"/>
    </source>
</evidence>
<keyword evidence="2" id="KW-1185">Reference proteome</keyword>
<protein>
    <submittedName>
        <fullName evidence="1">Uncharacterized protein</fullName>
    </submittedName>
</protein>